<evidence type="ECO:0000256" key="6">
    <source>
        <dbReference type="ARBA" id="ARBA00023004"/>
    </source>
</evidence>
<keyword evidence="10 11" id="KW-0998">Cell outer membrane</keyword>
<dbReference type="PANTHER" id="PTHR32552">
    <property type="entry name" value="FERRICHROME IRON RECEPTOR-RELATED"/>
    <property type="match status" value="1"/>
</dbReference>
<comment type="caution">
    <text evidence="15">The sequence shown here is derived from an EMBL/GenBank/DDBJ whole genome shotgun (WGS) entry which is preliminary data.</text>
</comment>
<evidence type="ECO:0000256" key="7">
    <source>
        <dbReference type="ARBA" id="ARBA00023065"/>
    </source>
</evidence>
<reference evidence="15 16" key="1">
    <citation type="submission" date="2019-09" db="EMBL/GenBank/DDBJ databases">
        <authorList>
            <person name="Chen X.-Y."/>
        </authorList>
    </citation>
    <scope>NUCLEOTIDE SEQUENCE [LARGE SCALE GENOMIC DNA]</scope>
    <source>
        <strain evidence="15 16">NY5</strain>
    </source>
</reference>
<evidence type="ECO:0000256" key="2">
    <source>
        <dbReference type="ARBA" id="ARBA00022448"/>
    </source>
</evidence>
<sequence length="877" mass="96013">MLILPGASDSLGNQVTVSDTVAAVLNRWGNWRISTGVIVARLMPSQARFRVLFAYTIIRTEKDMPKLARYALTPVAAAVMGLAALPQSSMVHAQSMTLEEVVVTAQRRETNLQDTPIAVTAFTPDKLADLGVFDITDLGSRAPNTNIQKQPSSNSNMSIAIRGIGNGETSLMADPKTSFYVDGVYMSKTVGAVFDIVDLQSVEVLRGPQGTLFGRNSTGGALNVTTIKPSGEWGVKLEGSLGNDGYQRAAGSVDFPQVFGMLSAKVSGMLMEYDGWADNDYPGSESDLGSEDNNAYRIALRLEPTEGLTIDYAYDKTDNEGVPTPFQVTEVKDSIYNGFTDTPFPFEFLGGELYQQMAALVGDPDKRREDYNLDAVSTETLEVEGHNLTVTWALDNLTLKYIFGDRETDSGYDKTDLDGGALTARDLFYGGGMEIPSPGFEATIDEGWIDLQTHELQLFGNAFNDRLQYTVGYYQYEEEIYQSNPQTFSIPIQFLVGSPLEGAYVAAGYCNEIPGAGVVCQGTQRQPLPFPSPGADPNLNGQVDFIYGQTTESWAAYGQATYALTDALGVTAGLRYTDDERDAFLFNENLGQTSVDERLKNSDSWDNISYLLTLNYAVSDYVNVYGTYSTGFNSGGFNSRAGSPSSWDTPFDEEEVEAFELGLKSDWMDGRLRVNAALFYNDYTDIQVTQFEAGTGGASSRIVNAGEATYQGLELEITALITDGLLMDLTYGYLDAEFDEYVARNPATDLEEDISGVTTPARAPENSGSLGLQYDFNPFSFGTLSARVDVIYTDGYVFHPFQNQFDSADDRTVVDARVTLQDIGLGQNGNLRLSGWVKNATDEEYREWGIDFASLGWAGATYGRPRTYGLDLVYEFR</sequence>
<evidence type="ECO:0000256" key="5">
    <source>
        <dbReference type="ARBA" id="ARBA00022692"/>
    </source>
</evidence>
<evidence type="ECO:0000256" key="11">
    <source>
        <dbReference type="PROSITE-ProRule" id="PRU01360"/>
    </source>
</evidence>
<dbReference type="Proteomes" id="UP000323708">
    <property type="component" value="Unassembled WGS sequence"/>
</dbReference>
<dbReference type="Gene3D" id="2.40.170.20">
    <property type="entry name" value="TonB-dependent receptor, beta-barrel domain"/>
    <property type="match status" value="2"/>
</dbReference>
<dbReference type="InterPro" id="IPR012910">
    <property type="entry name" value="Plug_dom"/>
</dbReference>
<evidence type="ECO:0000256" key="4">
    <source>
        <dbReference type="ARBA" id="ARBA00022496"/>
    </source>
</evidence>
<accession>A0A5B0WY62</accession>
<dbReference type="EMBL" id="VTUX01000004">
    <property type="protein sequence ID" value="KAA1191963.1"/>
    <property type="molecule type" value="Genomic_DNA"/>
</dbReference>
<evidence type="ECO:0000313" key="15">
    <source>
        <dbReference type="EMBL" id="KAA1191963.1"/>
    </source>
</evidence>
<keyword evidence="8 12" id="KW-0798">TonB box</keyword>
<dbReference type="GO" id="GO:0006826">
    <property type="term" value="P:iron ion transport"/>
    <property type="evidence" value="ECO:0007669"/>
    <property type="project" value="UniProtKB-KW"/>
</dbReference>
<dbReference type="InterPro" id="IPR039426">
    <property type="entry name" value="TonB-dep_rcpt-like"/>
</dbReference>
<dbReference type="PROSITE" id="PS52016">
    <property type="entry name" value="TONB_DEPENDENT_REC_3"/>
    <property type="match status" value="1"/>
</dbReference>
<evidence type="ECO:0000256" key="9">
    <source>
        <dbReference type="ARBA" id="ARBA00023136"/>
    </source>
</evidence>
<keyword evidence="16" id="KW-1185">Reference proteome</keyword>
<keyword evidence="7" id="KW-0406">Ion transport</keyword>
<dbReference type="InterPro" id="IPR036942">
    <property type="entry name" value="Beta-barrel_TonB_sf"/>
</dbReference>
<keyword evidence="3 11" id="KW-1134">Transmembrane beta strand</keyword>
<gene>
    <name evidence="15" type="ORF">F0M18_10590</name>
</gene>
<evidence type="ECO:0000259" key="13">
    <source>
        <dbReference type="Pfam" id="PF00593"/>
    </source>
</evidence>
<protein>
    <submittedName>
        <fullName evidence="15">TonB-dependent receptor</fullName>
    </submittedName>
</protein>
<dbReference type="Pfam" id="PF00593">
    <property type="entry name" value="TonB_dep_Rec_b-barrel"/>
    <property type="match status" value="1"/>
</dbReference>
<dbReference type="SUPFAM" id="SSF56935">
    <property type="entry name" value="Porins"/>
    <property type="match status" value="1"/>
</dbReference>
<proteinExistence type="inferred from homology"/>
<dbReference type="PANTHER" id="PTHR32552:SF81">
    <property type="entry name" value="TONB-DEPENDENT OUTER MEMBRANE RECEPTOR"/>
    <property type="match status" value="1"/>
</dbReference>
<keyword evidence="15" id="KW-0675">Receptor</keyword>
<organism evidence="15 16">
    <name type="scientific">Pseudohalioglobus sediminis</name>
    <dbReference type="NCBI Taxonomy" id="2606449"/>
    <lineage>
        <taxon>Bacteria</taxon>
        <taxon>Pseudomonadati</taxon>
        <taxon>Pseudomonadota</taxon>
        <taxon>Gammaproteobacteria</taxon>
        <taxon>Cellvibrionales</taxon>
        <taxon>Halieaceae</taxon>
        <taxon>Pseudohalioglobus</taxon>
    </lineage>
</organism>
<keyword evidence="4" id="KW-0410">Iron transport</keyword>
<dbReference type="Pfam" id="PF07715">
    <property type="entry name" value="Plug"/>
    <property type="match status" value="1"/>
</dbReference>
<comment type="similarity">
    <text evidence="11 12">Belongs to the TonB-dependent receptor family.</text>
</comment>
<evidence type="ECO:0000256" key="10">
    <source>
        <dbReference type="ARBA" id="ARBA00023237"/>
    </source>
</evidence>
<dbReference type="GO" id="GO:0009279">
    <property type="term" value="C:cell outer membrane"/>
    <property type="evidence" value="ECO:0007669"/>
    <property type="project" value="UniProtKB-SubCell"/>
</dbReference>
<evidence type="ECO:0000313" key="16">
    <source>
        <dbReference type="Proteomes" id="UP000323708"/>
    </source>
</evidence>
<name>A0A5B0WY62_9GAMM</name>
<comment type="subcellular location">
    <subcellularLocation>
        <location evidence="1 11">Cell outer membrane</location>
        <topology evidence="1 11">Multi-pass membrane protein</topology>
    </subcellularLocation>
</comment>
<keyword evidence="9 11" id="KW-0472">Membrane</keyword>
<feature type="domain" description="TonB-dependent receptor-like beta-barrel" evidence="13">
    <location>
        <begin position="376"/>
        <end position="839"/>
    </location>
</feature>
<dbReference type="AlphaFoldDB" id="A0A5B0WY62"/>
<feature type="domain" description="TonB-dependent receptor plug" evidence="14">
    <location>
        <begin position="112"/>
        <end position="221"/>
    </location>
</feature>
<evidence type="ECO:0000256" key="1">
    <source>
        <dbReference type="ARBA" id="ARBA00004571"/>
    </source>
</evidence>
<dbReference type="InterPro" id="IPR000531">
    <property type="entry name" value="Beta-barrel_TonB"/>
</dbReference>
<keyword evidence="5 11" id="KW-0812">Transmembrane</keyword>
<evidence type="ECO:0000256" key="12">
    <source>
        <dbReference type="RuleBase" id="RU003357"/>
    </source>
</evidence>
<evidence type="ECO:0000259" key="14">
    <source>
        <dbReference type="Pfam" id="PF07715"/>
    </source>
</evidence>
<keyword evidence="2 11" id="KW-0813">Transport</keyword>
<evidence type="ECO:0000256" key="3">
    <source>
        <dbReference type="ARBA" id="ARBA00022452"/>
    </source>
</evidence>
<evidence type="ECO:0000256" key="8">
    <source>
        <dbReference type="ARBA" id="ARBA00023077"/>
    </source>
</evidence>
<keyword evidence="6" id="KW-0408">Iron</keyword>